<evidence type="ECO:0000313" key="2">
    <source>
        <dbReference type="EMBL" id="KAF6036912.1"/>
    </source>
</evidence>
<sequence>MCLTSPRGHSSLSCRTLPVVVFMVFVLSAAVLTCRALFSHSHQQRELAKSVCLHREKWYMTQAANSRCRADASQMTQRLALLKDISSALNKSNTLHWLCYGTLWGVLRGNSLLDYDIDGDLCVVNVSQNALARIVAAVGEGIRYAPTYTSLRVWRAEAIVEITLYEFTELADDNTVDTLVNLSGWTGPYVSRSCKIESFPSRLITRPLPSDKLNEVLFPVPREGVEMQMHVYPDDWHSIVLPQHCV</sequence>
<gene>
    <name evidence="2" type="ORF">EB796_004790</name>
</gene>
<proteinExistence type="predicted"/>
<evidence type="ECO:0000256" key="1">
    <source>
        <dbReference type="SAM" id="Phobius"/>
    </source>
</evidence>
<dbReference type="PANTHER" id="PTHR13627:SF32">
    <property type="entry name" value="AGAP006029-PA"/>
    <property type="match status" value="1"/>
</dbReference>
<protein>
    <submittedName>
        <fullName evidence="2">Uncharacterized protein</fullName>
    </submittedName>
</protein>
<keyword evidence="1" id="KW-0472">Membrane</keyword>
<dbReference type="PANTHER" id="PTHR13627">
    <property type="entry name" value="FUKUTIN RELATED PROTEIN"/>
    <property type="match status" value="1"/>
</dbReference>
<dbReference type="AlphaFoldDB" id="A0A7J7KE28"/>
<reference evidence="2" key="1">
    <citation type="submission" date="2020-06" db="EMBL/GenBank/DDBJ databases">
        <title>Draft genome of Bugula neritina, a colonial animal packing powerful symbionts and potential medicines.</title>
        <authorList>
            <person name="Rayko M."/>
        </authorList>
    </citation>
    <scope>NUCLEOTIDE SEQUENCE [LARGE SCALE GENOMIC DNA]</scope>
    <source>
        <strain evidence="2">Kwan_BN1</strain>
    </source>
</reference>
<dbReference type="Proteomes" id="UP000593567">
    <property type="component" value="Unassembled WGS sequence"/>
</dbReference>
<dbReference type="InterPro" id="IPR052613">
    <property type="entry name" value="LicD_transferase"/>
</dbReference>
<evidence type="ECO:0000313" key="3">
    <source>
        <dbReference type="Proteomes" id="UP000593567"/>
    </source>
</evidence>
<dbReference type="OrthoDB" id="444255at2759"/>
<comment type="caution">
    <text evidence="2">The sequence shown here is derived from an EMBL/GenBank/DDBJ whole genome shotgun (WGS) entry which is preliminary data.</text>
</comment>
<keyword evidence="3" id="KW-1185">Reference proteome</keyword>
<feature type="transmembrane region" description="Helical" evidence="1">
    <location>
        <begin position="20"/>
        <end position="38"/>
    </location>
</feature>
<organism evidence="2 3">
    <name type="scientific">Bugula neritina</name>
    <name type="common">Brown bryozoan</name>
    <name type="synonym">Sertularia neritina</name>
    <dbReference type="NCBI Taxonomy" id="10212"/>
    <lineage>
        <taxon>Eukaryota</taxon>
        <taxon>Metazoa</taxon>
        <taxon>Spiralia</taxon>
        <taxon>Lophotrochozoa</taxon>
        <taxon>Bryozoa</taxon>
        <taxon>Gymnolaemata</taxon>
        <taxon>Cheilostomatida</taxon>
        <taxon>Flustrina</taxon>
        <taxon>Buguloidea</taxon>
        <taxon>Bugulidae</taxon>
        <taxon>Bugula</taxon>
    </lineage>
</organism>
<keyword evidence="1" id="KW-1133">Transmembrane helix</keyword>
<dbReference type="EMBL" id="VXIV02000649">
    <property type="protein sequence ID" value="KAF6036912.1"/>
    <property type="molecule type" value="Genomic_DNA"/>
</dbReference>
<name>A0A7J7KE28_BUGNE</name>
<keyword evidence="1" id="KW-0812">Transmembrane</keyword>
<accession>A0A7J7KE28</accession>